<reference evidence="1" key="1">
    <citation type="journal article" date="2023" name="Plant J.">
        <title>The genome of the king protea, Protea cynaroides.</title>
        <authorList>
            <person name="Chang J."/>
            <person name="Duong T.A."/>
            <person name="Schoeman C."/>
            <person name="Ma X."/>
            <person name="Roodt D."/>
            <person name="Barker N."/>
            <person name="Li Z."/>
            <person name="Van de Peer Y."/>
            <person name="Mizrachi E."/>
        </authorList>
    </citation>
    <scope>NUCLEOTIDE SEQUENCE</scope>
    <source>
        <tissue evidence="1">Young leaves</tissue>
    </source>
</reference>
<dbReference type="Proteomes" id="UP001141806">
    <property type="component" value="Unassembled WGS sequence"/>
</dbReference>
<comment type="caution">
    <text evidence="1">The sequence shown here is derived from an EMBL/GenBank/DDBJ whole genome shotgun (WGS) entry which is preliminary data.</text>
</comment>
<proteinExistence type="predicted"/>
<organism evidence="1 2">
    <name type="scientific">Protea cynaroides</name>
    <dbReference type="NCBI Taxonomy" id="273540"/>
    <lineage>
        <taxon>Eukaryota</taxon>
        <taxon>Viridiplantae</taxon>
        <taxon>Streptophyta</taxon>
        <taxon>Embryophyta</taxon>
        <taxon>Tracheophyta</taxon>
        <taxon>Spermatophyta</taxon>
        <taxon>Magnoliopsida</taxon>
        <taxon>Proteales</taxon>
        <taxon>Proteaceae</taxon>
        <taxon>Protea</taxon>
    </lineage>
</organism>
<gene>
    <name evidence="1" type="ORF">NE237_028773</name>
</gene>
<keyword evidence="2" id="KW-1185">Reference proteome</keyword>
<accession>A0A9Q0GRU3</accession>
<protein>
    <submittedName>
        <fullName evidence="1">Uncharacterized protein</fullName>
    </submittedName>
</protein>
<name>A0A9Q0GRU3_9MAGN</name>
<evidence type="ECO:0000313" key="1">
    <source>
        <dbReference type="EMBL" id="KAJ4951941.1"/>
    </source>
</evidence>
<sequence length="116" mass="12787">MHCNAMSSGRFGSSSDEYSKHESNVAATAVVRVYDLEGAKKDDDDKDEECLFMALRLGSFQAEESCPSSNSSNSLSISLSLLLLRDKLLFSKFPKNKESSGLELAKEDHNPPILRI</sequence>
<evidence type="ECO:0000313" key="2">
    <source>
        <dbReference type="Proteomes" id="UP001141806"/>
    </source>
</evidence>
<dbReference type="EMBL" id="JAMYWD010000012">
    <property type="protein sequence ID" value="KAJ4951941.1"/>
    <property type="molecule type" value="Genomic_DNA"/>
</dbReference>
<dbReference type="AlphaFoldDB" id="A0A9Q0GRU3"/>